<dbReference type="RefSeq" id="WP_221302755.1">
    <property type="nucleotide sequence ID" value="NZ_BAABEW010000023.1"/>
</dbReference>
<sequence length="256" mass="27816">MLIAIPKLPGEAPGARVDHSGVSPQIEILANDLATLMQERRALQQQVANTRREILYRLALAAELKDGDTADHIERIGVMAAHLARLAGLPVSFSALLRHAAPMHDVGKIGIPDSILKKPGPLTEEEWVVMRTHPTVGSEILSGSGIALLDLAAEVALTHHERFDGGGYPRRLKGQTIPLAGRIVSIVDFFDALTMDRCYREARPFQEVLDAIAADSGTRFDPDLVRIFLAHAADFMRLKAASEAGDRTRAKLLTAT</sequence>
<dbReference type="PANTHER" id="PTHR45228:SF5">
    <property type="entry name" value="CYCLIC DI-GMP PHOSPHODIESTERASE VC_1348-RELATED"/>
    <property type="match status" value="1"/>
</dbReference>
<dbReference type="Proteomes" id="UP000532440">
    <property type="component" value="Unassembled WGS sequence"/>
</dbReference>
<feature type="coiled-coil region" evidence="1">
    <location>
        <begin position="26"/>
        <end position="53"/>
    </location>
</feature>
<evidence type="ECO:0000313" key="4">
    <source>
        <dbReference type="Proteomes" id="UP000532440"/>
    </source>
</evidence>
<dbReference type="PROSITE" id="PS51832">
    <property type="entry name" value="HD_GYP"/>
    <property type="match status" value="1"/>
</dbReference>
<comment type="caution">
    <text evidence="3">The sequence shown here is derived from an EMBL/GenBank/DDBJ whole genome shotgun (WGS) entry which is preliminary data.</text>
</comment>
<feature type="domain" description="HD-GYP" evidence="2">
    <location>
        <begin position="47"/>
        <end position="244"/>
    </location>
</feature>
<dbReference type="SMART" id="SM00471">
    <property type="entry name" value="HDc"/>
    <property type="match status" value="1"/>
</dbReference>
<keyword evidence="1" id="KW-0175">Coiled coil</keyword>
<protein>
    <submittedName>
        <fullName evidence="3">Putative two-component system response regulator</fullName>
    </submittedName>
</protein>
<dbReference type="AlphaFoldDB" id="A0A7W8M9F3"/>
<dbReference type="Pfam" id="PF13487">
    <property type="entry name" value="HD_5"/>
    <property type="match status" value="1"/>
</dbReference>
<gene>
    <name evidence="3" type="ORF">HNQ70_002038</name>
</gene>
<dbReference type="SUPFAM" id="SSF109604">
    <property type="entry name" value="HD-domain/PDEase-like"/>
    <property type="match status" value="1"/>
</dbReference>
<dbReference type="InterPro" id="IPR052020">
    <property type="entry name" value="Cyclic_di-GMP/3'3'-cGAMP_PDE"/>
</dbReference>
<keyword evidence="4" id="KW-1185">Reference proteome</keyword>
<evidence type="ECO:0000256" key="1">
    <source>
        <dbReference type="SAM" id="Coils"/>
    </source>
</evidence>
<dbReference type="InterPro" id="IPR037522">
    <property type="entry name" value="HD_GYP_dom"/>
</dbReference>
<name>A0A7W8M9F3_9BURK</name>
<proteinExistence type="predicted"/>
<accession>A0A7W8M9F3</accession>
<reference evidence="3 4" key="1">
    <citation type="submission" date="2020-08" db="EMBL/GenBank/DDBJ databases">
        <title>Genomic Encyclopedia of Type Strains, Phase IV (KMG-IV): sequencing the most valuable type-strain genomes for metagenomic binning, comparative biology and taxonomic classification.</title>
        <authorList>
            <person name="Goeker M."/>
        </authorList>
    </citation>
    <scope>NUCLEOTIDE SEQUENCE [LARGE SCALE GENOMIC DNA]</scope>
    <source>
        <strain evidence="3 4">DSM 29781</strain>
    </source>
</reference>
<dbReference type="CDD" id="cd00077">
    <property type="entry name" value="HDc"/>
    <property type="match status" value="1"/>
</dbReference>
<dbReference type="GO" id="GO:0008081">
    <property type="term" value="F:phosphoric diester hydrolase activity"/>
    <property type="evidence" value="ECO:0007669"/>
    <property type="project" value="UniProtKB-ARBA"/>
</dbReference>
<evidence type="ECO:0000313" key="3">
    <source>
        <dbReference type="EMBL" id="MBB5272024.1"/>
    </source>
</evidence>
<dbReference type="PANTHER" id="PTHR45228">
    <property type="entry name" value="CYCLIC DI-GMP PHOSPHODIESTERASE TM_0186-RELATED"/>
    <property type="match status" value="1"/>
</dbReference>
<evidence type="ECO:0000259" key="2">
    <source>
        <dbReference type="PROSITE" id="PS51832"/>
    </source>
</evidence>
<dbReference type="EMBL" id="JACHGB010000004">
    <property type="protein sequence ID" value="MBB5272024.1"/>
    <property type="molecule type" value="Genomic_DNA"/>
</dbReference>
<dbReference type="Gene3D" id="1.10.3210.10">
    <property type="entry name" value="Hypothetical protein af1432"/>
    <property type="match status" value="1"/>
</dbReference>
<dbReference type="InterPro" id="IPR003607">
    <property type="entry name" value="HD/PDEase_dom"/>
</dbReference>
<organism evidence="3 4">
    <name type="scientific">Quisquiliibacterium transsilvanicum</name>
    <dbReference type="NCBI Taxonomy" id="1549638"/>
    <lineage>
        <taxon>Bacteria</taxon>
        <taxon>Pseudomonadati</taxon>
        <taxon>Pseudomonadota</taxon>
        <taxon>Betaproteobacteria</taxon>
        <taxon>Burkholderiales</taxon>
        <taxon>Burkholderiaceae</taxon>
        <taxon>Quisquiliibacterium</taxon>
    </lineage>
</organism>